<evidence type="ECO:0000259" key="3">
    <source>
        <dbReference type="Pfam" id="PF13768"/>
    </source>
</evidence>
<evidence type="ECO:0000256" key="2">
    <source>
        <dbReference type="SAM" id="SignalP"/>
    </source>
</evidence>
<reference evidence="4 5" key="2">
    <citation type="submission" date="2019-01" db="EMBL/GenBank/DDBJ databases">
        <title>Tautonia sociabilis, a novel thermotolerant planctomycete of Isosphaeraceae family, isolated from a 4000 m deep subterranean habitat.</title>
        <authorList>
            <person name="Kovaleva O.L."/>
            <person name="Elcheninov A.G."/>
            <person name="Van Heerden E."/>
            <person name="Toshchakov S.V."/>
            <person name="Novikov A."/>
            <person name="Bonch-Osmolovskaya E.A."/>
            <person name="Kublanov I.V."/>
        </authorList>
    </citation>
    <scope>NUCLEOTIDE SEQUENCE [LARGE SCALE GENOMIC DNA]</scope>
    <source>
        <strain evidence="4 5">GM2012</strain>
    </source>
</reference>
<evidence type="ECO:0000313" key="5">
    <source>
        <dbReference type="Proteomes" id="UP000280296"/>
    </source>
</evidence>
<reference evidence="4 5" key="1">
    <citation type="submission" date="2018-12" db="EMBL/GenBank/DDBJ databases">
        <authorList>
            <person name="Toschakov S.V."/>
        </authorList>
    </citation>
    <scope>NUCLEOTIDE SEQUENCE [LARGE SCALE GENOMIC DNA]</scope>
    <source>
        <strain evidence="4 5">GM2012</strain>
    </source>
</reference>
<dbReference type="InterPro" id="IPR036465">
    <property type="entry name" value="vWFA_dom_sf"/>
</dbReference>
<feature type="domain" description="VWFA" evidence="3">
    <location>
        <begin position="183"/>
        <end position="274"/>
    </location>
</feature>
<sequence length="278" mass="29836">MPTPRPWLSPPSSAILPVPLVLPLLLMLPAASALADDPKPRPAPEPPAPDPAVEAPAPEPAGQSQDAGETEAPSDRPRRVGPVVRSAEEAAALLRDPSEDPYEEAIDWRTVPPWQQTSFYGLRARGTFFVFVVDCSGSMADDLRLIRAKQELRRSIGAMRFPQRHLVIFYNDRPIPMAGGVPRSAEQRDKQATFSWLGSIDAEGGTDPRGALNLAVGLRPDAVFLLSDGEFPPGTVDGISKFNGGRVPIHCIDLAGGGGAEQLRAIATTSGGRYLLRR</sequence>
<dbReference type="Pfam" id="PF13768">
    <property type="entry name" value="VWA_3"/>
    <property type="match status" value="1"/>
</dbReference>
<dbReference type="OrthoDB" id="288124at2"/>
<dbReference type="SUPFAM" id="SSF53300">
    <property type="entry name" value="vWA-like"/>
    <property type="match status" value="1"/>
</dbReference>
<dbReference type="AlphaFoldDB" id="A0A432MEF3"/>
<dbReference type="Gene3D" id="3.40.50.410">
    <property type="entry name" value="von Willebrand factor, type A domain"/>
    <property type="match status" value="1"/>
</dbReference>
<dbReference type="Proteomes" id="UP000280296">
    <property type="component" value="Unassembled WGS sequence"/>
</dbReference>
<keyword evidence="2" id="KW-0732">Signal</keyword>
<name>A0A432MEF3_9BACT</name>
<organism evidence="4 5">
    <name type="scientific">Tautonia sociabilis</name>
    <dbReference type="NCBI Taxonomy" id="2080755"/>
    <lineage>
        <taxon>Bacteria</taxon>
        <taxon>Pseudomonadati</taxon>
        <taxon>Planctomycetota</taxon>
        <taxon>Planctomycetia</taxon>
        <taxon>Isosphaerales</taxon>
        <taxon>Isosphaeraceae</taxon>
        <taxon>Tautonia</taxon>
    </lineage>
</organism>
<dbReference type="CDD" id="cd00198">
    <property type="entry name" value="vWFA"/>
    <property type="match status" value="1"/>
</dbReference>
<comment type="caution">
    <text evidence="4">The sequence shown here is derived from an EMBL/GenBank/DDBJ whole genome shotgun (WGS) entry which is preliminary data.</text>
</comment>
<feature type="region of interest" description="Disordered" evidence="1">
    <location>
        <begin position="34"/>
        <end position="84"/>
    </location>
</feature>
<dbReference type="EMBL" id="RYZH01000056">
    <property type="protein sequence ID" value="RUL83784.1"/>
    <property type="molecule type" value="Genomic_DNA"/>
</dbReference>
<proteinExistence type="predicted"/>
<accession>A0A432MEF3</accession>
<protein>
    <submittedName>
        <fullName evidence="4">VWA domain-containing protein</fullName>
    </submittedName>
</protein>
<feature type="signal peptide" evidence="2">
    <location>
        <begin position="1"/>
        <end position="35"/>
    </location>
</feature>
<keyword evidence="5" id="KW-1185">Reference proteome</keyword>
<dbReference type="RefSeq" id="WP_126727538.1">
    <property type="nucleotide sequence ID" value="NZ_RYZH01000056.1"/>
</dbReference>
<evidence type="ECO:0000256" key="1">
    <source>
        <dbReference type="SAM" id="MobiDB-lite"/>
    </source>
</evidence>
<gene>
    <name evidence="4" type="ORF">TsocGM_21605</name>
</gene>
<dbReference type="InterPro" id="IPR002035">
    <property type="entry name" value="VWF_A"/>
</dbReference>
<feature type="chain" id="PRO_5019249732" evidence="2">
    <location>
        <begin position="36"/>
        <end position="278"/>
    </location>
</feature>
<evidence type="ECO:0000313" key="4">
    <source>
        <dbReference type="EMBL" id="RUL83784.1"/>
    </source>
</evidence>